<reference evidence="2" key="2">
    <citation type="submission" date="2016-06" db="UniProtKB">
        <authorList>
            <consortium name="WormBaseParasite"/>
        </authorList>
    </citation>
    <scope>IDENTIFICATION</scope>
</reference>
<protein>
    <submittedName>
        <fullName evidence="2">Uncharacterized protein</fullName>
    </submittedName>
</protein>
<organism evidence="1 2">
    <name type="scientific">Globodera pallida</name>
    <name type="common">Potato cyst nematode worm</name>
    <name type="synonym">Heterodera pallida</name>
    <dbReference type="NCBI Taxonomy" id="36090"/>
    <lineage>
        <taxon>Eukaryota</taxon>
        <taxon>Metazoa</taxon>
        <taxon>Ecdysozoa</taxon>
        <taxon>Nematoda</taxon>
        <taxon>Chromadorea</taxon>
        <taxon>Rhabditida</taxon>
        <taxon>Tylenchina</taxon>
        <taxon>Tylenchomorpha</taxon>
        <taxon>Tylenchoidea</taxon>
        <taxon>Heteroderidae</taxon>
        <taxon>Heteroderinae</taxon>
        <taxon>Globodera</taxon>
    </lineage>
</organism>
<reference evidence="1" key="1">
    <citation type="submission" date="2014-05" db="EMBL/GenBank/DDBJ databases">
        <title>The genome and life-stage specific transcriptomes of Globodera pallida elucidate key aspects of plant parasitism by a cyst nematode.</title>
        <authorList>
            <person name="Cotton J.A."/>
            <person name="Lilley C.J."/>
            <person name="Jones L.M."/>
            <person name="Kikuchi T."/>
            <person name="Reid A.J."/>
            <person name="Thorpe P."/>
            <person name="Tsai I.J."/>
            <person name="Beasley H."/>
            <person name="Blok V."/>
            <person name="Cock P.J.A."/>
            <person name="Van den Akker S.E."/>
            <person name="Holroyd N."/>
            <person name="Hunt M."/>
            <person name="Mantelin S."/>
            <person name="Naghra H."/>
            <person name="Pain A."/>
            <person name="Palomares-Rius J.E."/>
            <person name="Zarowiecki M."/>
            <person name="Berriman M."/>
            <person name="Jones J.T."/>
            <person name="Urwin P.E."/>
        </authorList>
    </citation>
    <scope>NUCLEOTIDE SEQUENCE [LARGE SCALE GENOMIC DNA]</scope>
    <source>
        <strain evidence="1">Lindley</strain>
    </source>
</reference>
<dbReference type="WBParaSite" id="GPLIN_001097200">
    <property type="protein sequence ID" value="GPLIN_001097200"/>
    <property type="gene ID" value="GPLIN_001097200"/>
</dbReference>
<proteinExistence type="predicted"/>
<keyword evidence="1" id="KW-1185">Reference proteome</keyword>
<sequence length="72" mass="8244">MHLINVKCISFDFTNANLKDYESTIFSQLASIEAEIMFGYVPSLLLNKFVRGNALQTRKRALKKKEMTAKSE</sequence>
<evidence type="ECO:0000313" key="1">
    <source>
        <dbReference type="Proteomes" id="UP000050741"/>
    </source>
</evidence>
<accession>A0A183CDL8</accession>
<dbReference type="Proteomes" id="UP000050741">
    <property type="component" value="Unassembled WGS sequence"/>
</dbReference>
<dbReference type="AlphaFoldDB" id="A0A183CDL8"/>
<evidence type="ECO:0000313" key="2">
    <source>
        <dbReference type="WBParaSite" id="GPLIN_001097200"/>
    </source>
</evidence>
<name>A0A183CDL8_GLOPA</name>